<comment type="caution">
    <text evidence="2">The sequence shown here is derived from an EMBL/GenBank/DDBJ whole genome shotgun (WGS) entry which is preliminary data.</text>
</comment>
<evidence type="ECO:0000313" key="3">
    <source>
        <dbReference type="Proteomes" id="UP000033996"/>
    </source>
</evidence>
<keyword evidence="1" id="KW-0472">Membrane</keyword>
<name>A0A837HSA5_9BACT</name>
<feature type="transmembrane region" description="Helical" evidence="1">
    <location>
        <begin position="340"/>
        <end position="360"/>
    </location>
</feature>
<dbReference type="Proteomes" id="UP000033996">
    <property type="component" value="Unassembled WGS sequence"/>
</dbReference>
<evidence type="ECO:0000256" key="1">
    <source>
        <dbReference type="SAM" id="Phobius"/>
    </source>
</evidence>
<sequence length="513" mass="59347">MINWLNKLKILVNTWKIIPVIFLFILIGSLMIHGLYSINQDIGRHIKTGEIIWQTKSVPNINLFSFTVPDHSFINHHWLAEVIFYLLNLAVGLKGLIIFKVIINLLSFLLIYLAVRKRASIWTIVPIFVLSILIFTERTDVRPEIFSYLCLAYYLFAISKSKYENSHHWLYVLPFIQIFWTNTHIYFALGIGLLLAYLIDRYLHETDHTLVHRTAYIFVAACLATLINPNFIDGALAPFKILTDYGYSIIENQNIFFLTDYGISKFTISLFELSVIVFILSYVVAIRRGAKKITFEILTGLVFIILAGKMIRNFGPYAFVFASIVSTNFGYIKKDVSKKMVIILSAITTISLGYLSYLIYNNSFYNFIGSYKHFELAIPSGAEGAINFIKENKIKGPVFNNFDIGSYMIWKMYPDEKVFVDGRPEAYGQEFFDKIYKPMQEDPKVWANLSKQYNINYVLFTHTDITPWSRIFLNRISQDKNWPMIYLDGNSVIFIKDTIANKALISKSRITPK</sequence>
<gene>
    <name evidence="2" type="ORF">UT35_C0010G0009</name>
</gene>
<dbReference type="AlphaFoldDB" id="A0A837HSA5"/>
<dbReference type="EMBL" id="LBWL01000010">
    <property type="protein sequence ID" value="KKR09028.1"/>
    <property type="molecule type" value="Genomic_DNA"/>
</dbReference>
<accession>A0A837HSA5</accession>
<feature type="transmembrane region" description="Helical" evidence="1">
    <location>
        <begin position="119"/>
        <end position="136"/>
    </location>
</feature>
<feature type="transmembrane region" description="Helical" evidence="1">
    <location>
        <begin position="266"/>
        <end position="286"/>
    </location>
</feature>
<keyword evidence="1" id="KW-1133">Transmembrane helix</keyword>
<feature type="transmembrane region" description="Helical" evidence="1">
    <location>
        <begin position="215"/>
        <end position="232"/>
    </location>
</feature>
<keyword evidence="1" id="KW-0812">Transmembrane</keyword>
<evidence type="ECO:0000313" key="2">
    <source>
        <dbReference type="EMBL" id="KKR09028.1"/>
    </source>
</evidence>
<feature type="transmembrane region" description="Helical" evidence="1">
    <location>
        <begin position="145"/>
        <end position="163"/>
    </location>
</feature>
<feature type="transmembrane region" description="Helical" evidence="1">
    <location>
        <begin position="17"/>
        <end position="38"/>
    </location>
</feature>
<feature type="transmembrane region" description="Helical" evidence="1">
    <location>
        <begin position="82"/>
        <end position="113"/>
    </location>
</feature>
<organism evidence="2 3">
    <name type="scientific">Candidatus Yanofskybacteria bacterium GW2011_GWD1_39_16</name>
    <dbReference type="NCBI Taxonomy" id="1619030"/>
    <lineage>
        <taxon>Bacteria</taxon>
        <taxon>Candidatus Yanofskyibacteriota</taxon>
    </lineage>
</organism>
<feature type="transmembrane region" description="Helical" evidence="1">
    <location>
        <begin position="183"/>
        <end position="203"/>
    </location>
</feature>
<reference evidence="2 3" key="1">
    <citation type="journal article" date="2015" name="Nature">
        <title>rRNA introns, odd ribosomes, and small enigmatic genomes across a large radiation of phyla.</title>
        <authorList>
            <person name="Brown C.T."/>
            <person name="Hug L.A."/>
            <person name="Thomas B.C."/>
            <person name="Sharon I."/>
            <person name="Castelle C.J."/>
            <person name="Singh A."/>
            <person name="Wilkins M.J."/>
            <person name="Williams K.H."/>
            <person name="Banfield J.F."/>
        </authorList>
    </citation>
    <scope>NUCLEOTIDE SEQUENCE [LARGE SCALE GENOMIC DNA]</scope>
</reference>
<proteinExistence type="predicted"/>
<protein>
    <recommendedName>
        <fullName evidence="4">Glycosyltransferase RgtA/B/C/D-like domain-containing protein</fullName>
    </recommendedName>
</protein>
<feature type="transmembrane region" description="Helical" evidence="1">
    <location>
        <begin position="293"/>
        <end position="311"/>
    </location>
</feature>
<evidence type="ECO:0008006" key="4">
    <source>
        <dbReference type="Google" id="ProtNLM"/>
    </source>
</evidence>